<keyword evidence="4" id="KW-0597">Phosphoprotein</keyword>
<evidence type="ECO:0000256" key="2">
    <source>
        <dbReference type="ARBA" id="ARBA00004370"/>
    </source>
</evidence>
<dbReference type="Proteomes" id="UP000570514">
    <property type="component" value="Unassembled WGS sequence"/>
</dbReference>
<dbReference type="InterPro" id="IPR050736">
    <property type="entry name" value="Sensor_HK_Regulatory"/>
</dbReference>
<dbReference type="SUPFAM" id="SSF55781">
    <property type="entry name" value="GAF domain-like"/>
    <property type="match status" value="1"/>
</dbReference>
<comment type="subcellular location">
    <subcellularLocation>
        <location evidence="2">Membrane</location>
    </subcellularLocation>
</comment>
<keyword evidence="6" id="KW-0547">Nucleotide-binding</keyword>
<dbReference type="Gene3D" id="3.30.450.20">
    <property type="entry name" value="PAS domain"/>
    <property type="match status" value="1"/>
</dbReference>
<dbReference type="GO" id="GO:0016020">
    <property type="term" value="C:membrane"/>
    <property type="evidence" value="ECO:0007669"/>
    <property type="project" value="UniProtKB-SubCell"/>
</dbReference>
<dbReference type="Gene3D" id="1.10.287.130">
    <property type="match status" value="1"/>
</dbReference>
<dbReference type="InterPro" id="IPR036097">
    <property type="entry name" value="HisK_dim/P_sf"/>
</dbReference>
<organism evidence="12 13">
    <name type="scientific">Rhizomicrobium palustre</name>
    <dbReference type="NCBI Taxonomy" id="189966"/>
    <lineage>
        <taxon>Bacteria</taxon>
        <taxon>Pseudomonadati</taxon>
        <taxon>Pseudomonadota</taxon>
        <taxon>Alphaproteobacteria</taxon>
        <taxon>Micropepsales</taxon>
        <taxon>Micropepsaceae</taxon>
        <taxon>Rhizomicrobium</taxon>
    </lineage>
</organism>
<dbReference type="SUPFAM" id="SSF47384">
    <property type="entry name" value="Homodimeric domain of signal transducing histidine kinase"/>
    <property type="match status" value="1"/>
</dbReference>
<evidence type="ECO:0000313" key="13">
    <source>
        <dbReference type="Proteomes" id="UP000570514"/>
    </source>
</evidence>
<evidence type="ECO:0000256" key="3">
    <source>
        <dbReference type="ARBA" id="ARBA00012438"/>
    </source>
</evidence>
<dbReference type="InterPro" id="IPR035965">
    <property type="entry name" value="PAS-like_dom_sf"/>
</dbReference>
<keyword evidence="13" id="KW-1185">Reference proteome</keyword>
<dbReference type="Gene3D" id="3.30.450.40">
    <property type="match status" value="1"/>
</dbReference>
<protein>
    <recommendedName>
        <fullName evidence="3">histidine kinase</fullName>
        <ecNumber evidence="3">2.7.13.3</ecNumber>
    </recommendedName>
</protein>
<evidence type="ECO:0000256" key="4">
    <source>
        <dbReference type="ARBA" id="ARBA00022553"/>
    </source>
</evidence>
<dbReference type="EC" id="2.7.13.3" evidence="3"/>
<dbReference type="RefSeq" id="WP_167083735.1">
    <property type="nucleotide sequence ID" value="NZ_BAAADC010000001.1"/>
</dbReference>
<keyword evidence="9" id="KW-0902">Two-component regulatory system</keyword>
<keyword evidence="7 12" id="KW-0418">Kinase</keyword>
<dbReference type="PRINTS" id="PR00344">
    <property type="entry name" value="BCTRLSENSOR"/>
</dbReference>
<dbReference type="Pfam" id="PF00512">
    <property type="entry name" value="HisKA"/>
    <property type="match status" value="1"/>
</dbReference>
<gene>
    <name evidence="12" type="ORF">FHS83_002983</name>
</gene>
<evidence type="ECO:0000256" key="8">
    <source>
        <dbReference type="ARBA" id="ARBA00022840"/>
    </source>
</evidence>
<dbReference type="PANTHER" id="PTHR43711:SF26">
    <property type="entry name" value="SENSOR HISTIDINE KINASE RCSC"/>
    <property type="match status" value="1"/>
</dbReference>
<keyword evidence="8" id="KW-0067">ATP-binding</keyword>
<dbReference type="Pfam" id="PF02518">
    <property type="entry name" value="HATPase_c"/>
    <property type="match status" value="1"/>
</dbReference>
<evidence type="ECO:0000256" key="10">
    <source>
        <dbReference type="ARBA" id="ARBA00023136"/>
    </source>
</evidence>
<dbReference type="PROSITE" id="PS50109">
    <property type="entry name" value="HIS_KIN"/>
    <property type="match status" value="1"/>
</dbReference>
<evidence type="ECO:0000256" key="1">
    <source>
        <dbReference type="ARBA" id="ARBA00000085"/>
    </source>
</evidence>
<dbReference type="InterPro" id="IPR004358">
    <property type="entry name" value="Sig_transdc_His_kin-like_C"/>
</dbReference>
<reference evidence="12 13" key="1">
    <citation type="submission" date="2020-03" db="EMBL/GenBank/DDBJ databases">
        <title>Genomic Encyclopedia of Type Strains, Phase IV (KMG-IV): sequencing the most valuable type-strain genomes for metagenomic binning, comparative biology and taxonomic classification.</title>
        <authorList>
            <person name="Goeker M."/>
        </authorList>
    </citation>
    <scope>NUCLEOTIDE SEQUENCE [LARGE SCALE GENOMIC DNA]</scope>
    <source>
        <strain evidence="12 13">DSM 19867</strain>
    </source>
</reference>
<dbReference type="SUPFAM" id="SSF55874">
    <property type="entry name" value="ATPase domain of HSP90 chaperone/DNA topoisomerase II/histidine kinase"/>
    <property type="match status" value="1"/>
</dbReference>
<dbReference type="InterPro" id="IPR029016">
    <property type="entry name" value="GAF-like_dom_sf"/>
</dbReference>
<keyword evidence="10" id="KW-0472">Membrane</keyword>
<dbReference type="SUPFAM" id="SSF55785">
    <property type="entry name" value="PYP-like sensor domain (PAS domain)"/>
    <property type="match status" value="1"/>
</dbReference>
<dbReference type="GO" id="GO:0005524">
    <property type="term" value="F:ATP binding"/>
    <property type="evidence" value="ECO:0007669"/>
    <property type="project" value="UniProtKB-KW"/>
</dbReference>
<evidence type="ECO:0000256" key="5">
    <source>
        <dbReference type="ARBA" id="ARBA00022679"/>
    </source>
</evidence>
<evidence type="ECO:0000256" key="6">
    <source>
        <dbReference type="ARBA" id="ARBA00022741"/>
    </source>
</evidence>
<dbReference type="InterPro" id="IPR003018">
    <property type="entry name" value="GAF"/>
</dbReference>
<dbReference type="EMBL" id="JAASRM010000001">
    <property type="protein sequence ID" value="NIK89665.1"/>
    <property type="molecule type" value="Genomic_DNA"/>
</dbReference>
<comment type="caution">
    <text evidence="12">The sequence shown here is derived from an EMBL/GenBank/DDBJ whole genome shotgun (WGS) entry which is preliminary data.</text>
</comment>
<dbReference type="AlphaFoldDB" id="A0A846N2F1"/>
<dbReference type="InterPro" id="IPR036890">
    <property type="entry name" value="HATPase_C_sf"/>
</dbReference>
<keyword evidence="5" id="KW-0808">Transferase</keyword>
<dbReference type="InterPro" id="IPR003661">
    <property type="entry name" value="HisK_dim/P_dom"/>
</dbReference>
<sequence length="591" mass="65102">MTGANFDKPRLRPVLTLVTEAPLVWVAYCPSRSRILNELFSAQRLLAVQNEILEGMSDGASLQETLGAVAALIESTCPAMLCSIMTVTPDGENLTPLVSPSLPPAYLAHLTRVPIGPQIGSCGTAAYLKKPVVVTDIATDPLWAPFRDLALPHGLYACWSTPVMHRDGSVLATLALYYREPRAPTREEEQLIQSCLKLVRLAIVAARRERDLKAVDARWRLGTEALGIGTYDADTAKPRDVWSPQLRELLGVDDNFESTYANFLELIVPEDRHIVRANMPNYPDPPFNSPWHSTIRIRRADTDEERTLLNIGCLVSDEYATSQHVVGALIDITEQKKHERELESAKIAAEAANIAKSRFLASMSHELRTPLNAIIGFSDLIRSRVYGPITPPRYEDYINDIYKSGEHLLSLINDVLDMAKIEAQRFELHRNSVRLDELCDSALLLVRPQALAKGVSLKLDVPTDVMLYADARALRQALVNFLSNAVKFTNEGGDVRLFAKRLISGGLSLGVEDNGAGMDAQGIATALEPFGQAHMDVASERDGTGLGLPIAKALIEYHGADFHIESTPGSGTKVWGEFRAKDVSRVERKVR</sequence>
<evidence type="ECO:0000256" key="7">
    <source>
        <dbReference type="ARBA" id="ARBA00022777"/>
    </source>
</evidence>
<dbReference type="SMART" id="SM00388">
    <property type="entry name" value="HisKA"/>
    <property type="match status" value="1"/>
</dbReference>
<evidence type="ECO:0000256" key="9">
    <source>
        <dbReference type="ARBA" id="ARBA00023012"/>
    </source>
</evidence>
<comment type="catalytic activity">
    <reaction evidence="1">
        <text>ATP + protein L-histidine = ADP + protein N-phospho-L-histidine.</text>
        <dbReference type="EC" id="2.7.13.3"/>
    </reaction>
</comment>
<dbReference type="InterPro" id="IPR005467">
    <property type="entry name" value="His_kinase_dom"/>
</dbReference>
<evidence type="ECO:0000313" key="12">
    <source>
        <dbReference type="EMBL" id="NIK89665.1"/>
    </source>
</evidence>
<proteinExistence type="predicted"/>
<accession>A0A846N2F1</accession>
<dbReference type="PANTHER" id="PTHR43711">
    <property type="entry name" value="TWO-COMPONENT HISTIDINE KINASE"/>
    <property type="match status" value="1"/>
</dbReference>
<dbReference type="SMART" id="SM00387">
    <property type="entry name" value="HATPase_c"/>
    <property type="match status" value="1"/>
</dbReference>
<feature type="domain" description="Histidine kinase" evidence="11">
    <location>
        <begin position="362"/>
        <end position="582"/>
    </location>
</feature>
<dbReference type="InterPro" id="IPR003594">
    <property type="entry name" value="HATPase_dom"/>
</dbReference>
<evidence type="ECO:0000259" key="11">
    <source>
        <dbReference type="PROSITE" id="PS50109"/>
    </source>
</evidence>
<dbReference type="CDD" id="cd00082">
    <property type="entry name" value="HisKA"/>
    <property type="match status" value="1"/>
</dbReference>
<dbReference type="FunFam" id="1.10.287.130:FF:000038">
    <property type="entry name" value="Sensory transduction histidine kinase"/>
    <property type="match status" value="1"/>
</dbReference>
<dbReference type="SMART" id="SM00065">
    <property type="entry name" value="GAF"/>
    <property type="match status" value="1"/>
</dbReference>
<name>A0A846N2F1_9PROT</name>
<dbReference type="GO" id="GO:0000155">
    <property type="term" value="F:phosphorelay sensor kinase activity"/>
    <property type="evidence" value="ECO:0007669"/>
    <property type="project" value="InterPro"/>
</dbReference>
<dbReference type="Gene3D" id="3.30.565.10">
    <property type="entry name" value="Histidine kinase-like ATPase, C-terminal domain"/>
    <property type="match status" value="1"/>
</dbReference>
<dbReference type="Pfam" id="PF13185">
    <property type="entry name" value="GAF_2"/>
    <property type="match status" value="1"/>
</dbReference>